<evidence type="ECO:0000313" key="1">
    <source>
        <dbReference type="EMBL" id="KAF6474877.1"/>
    </source>
</evidence>
<gene>
    <name evidence="1" type="ORF">HJG63_011008</name>
</gene>
<evidence type="ECO:0000313" key="2">
    <source>
        <dbReference type="Proteomes" id="UP000593571"/>
    </source>
</evidence>
<keyword evidence="2" id="KW-1185">Reference proteome</keyword>
<protein>
    <submittedName>
        <fullName evidence="1">Uncharacterized protein</fullName>
    </submittedName>
</protein>
<dbReference type="EMBL" id="JACASE010000004">
    <property type="protein sequence ID" value="KAF6474877.1"/>
    <property type="molecule type" value="Genomic_DNA"/>
</dbReference>
<proteinExistence type="predicted"/>
<dbReference type="AlphaFoldDB" id="A0A7J8HRB6"/>
<accession>A0A7J8HRB6</accession>
<organism evidence="1 2">
    <name type="scientific">Rousettus aegyptiacus</name>
    <name type="common">Egyptian fruit bat</name>
    <name type="synonym">Pteropus aegyptiacus</name>
    <dbReference type="NCBI Taxonomy" id="9407"/>
    <lineage>
        <taxon>Eukaryota</taxon>
        <taxon>Metazoa</taxon>
        <taxon>Chordata</taxon>
        <taxon>Craniata</taxon>
        <taxon>Vertebrata</taxon>
        <taxon>Euteleostomi</taxon>
        <taxon>Mammalia</taxon>
        <taxon>Eutheria</taxon>
        <taxon>Laurasiatheria</taxon>
        <taxon>Chiroptera</taxon>
        <taxon>Yinpterochiroptera</taxon>
        <taxon>Pteropodoidea</taxon>
        <taxon>Pteropodidae</taxon>
        <taxon>Rousettinae</taxon>
        <taxon>Rousettus</taxon>
    </lineage>
</organism>
<comment type="caution">
    <text evidence="1">The sequence shown here is derived from an EMBL/GenBank/DDBJ whole genome shotgun (WGS) entry which is preliminary data.</text>
</comment>
<reference evidence="1 2" key="1">
    <citation type="journal article" date="2020" name="Nature">
        <title>Six reference-quality genomes reveal evolution of bat adaptations.</title>
        <authorList>
            <person name="Jebb D."/>
            <person name="Huang Z."/>
            <person name="Pippel M."/>
            <person name="Hughes G.M."/>
            <person name="Lavrichenko K."/>
            <person name="Devanna P."/>
            <person name="Winkler S."/>
            <person name="Jermiin L.S."/>
            <person name="Skirmuntt E.C."/>
            <person name="Katzourakis A."/>
            <person name="Burkitt-Gray L."/>
            <person name="Ray D.A."/>
            <person name="Sullivan K.A.M."/>
            <person name="Roscito J.G."/>
            <person name="Kirilenko B.M."/>
            <person name="Davalos L.M."/>
            <person name="Corthals A.P."/>
            <person name="Power M.L."/>
            <person name="Jones G."/>
            <person name="Ransome R.D."/>
            <person name="Dechmann D.K.N."/>
            <person name="Locatelli A.G."/>
            <person name="Puechmaille S.J."/>
            <person name="Fedrigo O."/>
            <person name="Jarvis E.D."/>
            <person name="Hiller M."/>
            <person name="Vernes S.C."/>
            <person name="Myers E.W."/>
            <person name="Teeling E.C."/>
        </authorList>
    </citation>
    <scope>NUCLEOTIDE SEQUENCE [LARGE SCALE GENOMIC DNA]</scope>
    <source>
        <strain evidence="1">MRouAeg1</strain>
        <tissue evidence="1">Muscle</tissue>
    </source>
</reference>
<name>A0A7J8HRB6_ROUAE</name>
<sequence length="159" mass="18150">MSLGEFLEAPDYVTVTKNQRRNRKQKQIELFILEMSCILPTCSSNWNLNFVASHRTYTYTLGSLETYSFYPTTSHLTHIASLSDSVLSFSLSSLVIFDLSATFDNAYCFTFSILCPFLPSMTSYNSVFVLCCCITNYPKTEWLKTIHFLSHSFFLGSDS</sequence>
<dbReference type="Proteomes" id="UP000593571">
    <property type="component" value="Unassembled WGS sequence"/>
</dbReference>